<dbReference type="GO" id="GO:0048255">
    <property type="term" value="P:mRNA stabilization"/>
    <property type="evidence" value="ECO:0007669"/>
    <property type="project" value="TreeGrafter"/>
</dbReference>
<comment type="similarity">
    <text evidence="1">Belongs to the TENT family.</text>
</comment>
<dbReference type="EC" id="2.7.7.19" evidence="2"/>
<feature type="compositionally biased region" description="Polar residues" evidence="6">
    <location>
        <begin position="544"/>
        <end position="560"/>
    </location>
</feature>
<accession>A0AA85J3Q2</accession>
<dbReference type="GO" id="GO:1990817">
    <property type="term" value="F:poly(A) RNA polymerase activity"/>
    <property type="evidence" value="ECO:0007669"/>
    <property type="project" value="UniProtKB-EC"/>
</dbReference>
<feature type="region of interest" description="Disordered" evidence="6">
    <location>
        <begin position="984"/>
        <end position="1075"/>
    </location>
</feature>
<keyword evidence="7" id="KW-1185">Reference proteome</keyword>
<dbReference type="PANTHER" id="PTHR12974:SF36">
    <property type="entry name" value="POLYNUCLEOTIDE ADENYLYLTRANSFERASE"/>
    <property type="match status" value="1"/>
</dbReference>
<evidence type="ECO:0000256" key="5">
    <source>
        <dbReference type="SAM" id="Coils"/>
    </source>
</evidence>
<evidence type="ECO:0000256" key="2">
    <source>
        <dbReference type="ARBA" id="ARBA00012388"/>
    </source>
</evidence>
<evidence type="ECO:0000313" key="8">
    <source>
        <dbReference type="WBParaSite" id="TREG1_123750.1"/>
    </source>
</evidence>
<protein>
    <recommendedName>
        <fullName evidence="2">polynucleotide adenylyltransferase</fullName>
        <ecNumber evidence="2">2.7.7.19</ecNumber>
    </recommendedName>
</protein>
<reference evidence="7" key="1">
    <citation type="submission" date="2022-06" db="EMBL/GenBank/DDBJ databases">
        <authorList>
            <person name="Berger JAMES D."/>
            <person name="Berger JAMES D."/>
        </authorList>
    </citation>
    <scope>NUCLEOTIDE SEQUENCE [LARGE SCALE GENOMIC DNA]</scope>
</reference>
<keyword evidence="3" id="KW-0808">Transferase</keyword>
<reference evidence="8" key="2">
    <citation type="submission" date="2023-11" db="UniProtKB">
        <authorList>
            <consortium name="WormBaseParasite"/>
        </authorList>
    </citation>
    <scope>IDENTIFICATION</scope>
</reference>
<dbReference type="InterPro" id="IPR012937">
    <property type="entry name" value="TET5"/>
</dbReference>
<name>A0AA85J3Q2_TRIRE</name>
<dbReference type="SMART" id="SM01153">
    <property type="entry name" value="DUF1693"/>
    <property type="match status" value="1"/>
</dbReference>
<keyword evidence="5" id="KW-0175">Coiled coil</keyword>
<dbReference type="PANTHER" id="PTHR12974">
    <property type="entry name" value="PRION-LIKE- Q/N-RICH -DOMAIN-BEARING PROTEIN PROTEIN 44"/>
    <property type="match status" value="1"/>
</dbReference>
<sequence length="1314" mass="150688">MKKESKVDFKPTIMTSTMPSNNADQCHPLKHLTNNYDVHQITTPTNNERKLKTRTESYSKMNSIQETSDYDTNMKLPRFMSNYKYKQAKYLLNLTQNKYRKRKPFHFIDSTLYKTHWNYSSYYNDNETNENYTPTYRPYNYYYYYNYNNNSSHSRSAYSNIYGKRSDYGRFKRSKDSGPSLADVPMNVEFNTANPTYASNRFHVFSYEQVKQLDAIMNSCICIAPKPLFSSCIDENNPVSMNKACSCCYLQQSLMNSVKNADDLDISGLTITPLSNLSQNKKTSGEMTDTTIDATTSETPSTTPTKNTPSISSNNNLKTSTFSDHLLNEENFITHSSNSPDLSSTCYHDASVNLPSSYTPLMPGIFPTTRLPTIRIQLKKLIRTIRDRLVEESIPVKEIRLGGGAACSIVGSQKTEKFNDIDLIFRVDLSNSSTFTKIKSIVFSCITHILADTIALEKLKHYSYGCTYMCNNTLPLPPIHSPQTTPQNSLPPCCCNCTCSTLNKSFQLNKENLGSLQTTHDAPKGNNNHKNKHKHNNNNNSNSVMIESSGNRQPLHENQSNGVYQSNVITEENSCEPGTCSQNEKNSLSSSENQTEGCNYTYCSVCHPYYAYDSFLPPVACSMCSRQFSCSYYNNIDCVINNNNNNKSGNNSTSIMNPYNATIVKQYIQKMIRIFKPNSKISDSWSLFTLGYRSLSKDNETMIIDMKFIDRMHRQFEFTVDSFQIVLDSLIKFHDPTNGYLQHQKMNENFYPTVVAESLSGSYVEAVAHLNEHIIATYRPEEIHGGGLLKYCRLLAEDYKQSETTDVMSMEKYMCSRFFIDFPDIISQHNQINAFLLNQFERDSKKKANYLNILYEVVSNSTICLMTHERRQTLCLIQMFLRDVIEEEEEEVEQQQQQRLHQQQNQQKQDSKQSIVHLQEFSSNDWALDKVFYGTNYFPRHMYQVADKSELANSDEKFTTITSDKQITSTSKTTTVLKVKLKKVQEEEHDKDNNDGANNGEESDKQTDQMNNTHKDDEDPSETGLVDNGNKDDNDGTNDGGDDGVDGVDGDDDDDDDDNGSHSASIDSLSKNSSSECTCHLHYPLFHRYPPYHHHYHYHHLLNYHSQHNRHHCCHHYPHQHLIHLPPPPPPPPPHHHPVNNGDMYYYPQMVTYFPTNDYLLTPSMIKNQAYYSLPYDTTTYNNQTDNNNSAHIPPNSLPHYHAKIILPQDTKTHERCLLNHNDMRHYVGVPCTYPSMIYSKFPTDTTTTTNVTTDNGNSSNDTQMIQSRDNMLTYCEPLIFYSPTDQSYYLCPTTTSLHEVQESLPIVYNYTPI</sequence>
<feature type="compositionally biased region" description="Basic and acidic residues" evidence="6">
    <location>
        <begin position="984"/>
        <end position="994"/>
    </location>
</feature>
<dbReference type="GO" id="GO:0003723">
    <property type="term" value="F:RNA binding"/>
    <property type="evidence" value="ECO:0007669"/>
    <property type="project" value="TreeGrafter"/>
</dbReference>
<feature type="compositionally biased region" description="Polar residues" evidence="6">
    <location>
        <begin position="1061"/>
        <end position="1075"/>
    </location>
</feature>
<evidence type="ECO:0000256" key="3">
    <source>
        <dbReference type="ARBA" id="ARBA00022679"/>
    </source>
</evidence>
<evidence type="ECO:0000256" key="1">
    <source>
        <dbReference type="ARBA" id="ARBA00007631"/>
    </source>
</evidence>
<feature type="compositionally biased region" description="Low complexity" evidence="6">
    <location>
        <begin position="288"/>
        <end position="315"/>
    </location>
</feature>
<evidence type="ECO:0000256" key="6">
    <source>
        <dbReference type="SAM" id="MobiDB-lite"/>
    </source>
</evidence>
<dbReference type="Proteomes" id="UP000050795">
    <property type="component" value="Unassembled WGS sequence"/>
</dbReference>
<feature type="compositionally biased region" description="Basic and acidic residues" evidence="6">
    <location>
        <begin position="1002"/>
        <end position="1017"/>
    </location>
</feature>
<feature type="compositionally biased region" description="Basic residues" evidence="6">
    <location>
        <begin position="527"/>
        <end position="536"/>
    </location>
</feature>
<feature type="region of interest" description="Disordered" evidence="6">
    <location>
        <begin position="516"/>
        <end position="560"/>
    </location>
</feature>
<comment type="catalytic activity">
    <reaction evidence="4">
        <text>RNA(n) + ATP = RNA(n)-3'-adenine ribonucleotide + diphosphate</text>
        <dbReference type="Rhea" id="RHEA:11332"/>
        <dbReference type="Rhea" id="RHEA-COMP:14527"/>
        <dbReference type="Rhea" id="RHEA-COMP:17347"/>
        <dbReference type="ChEBI" id="CHEBI:30616"/>
        <dbReference type="ChEBI" id="CHEBI:33019"/>
        <dbReference type="ChEBI" id="CHEBI:140395"/>
        <dbReference type="ChEBI" id="CHEBI:173115"/>
        <dbReference type="EC" id="2.7.7.19"/>
    </reaction>
    <physiologicalReaction direction="left-to-right" evidence="4">
        <dbReference type="Rhea" id="RHEA:11333"/>
    </physiologicalReaction>
</comment>
<feature type="compositionally biased region" description="Acidic residues" evidence="6">
    <location>
        <begin position="1040"/>
        <end position="1058"/>
    </location>
</feature>
<organism evidence="7 8">
    <name type="scientific">Trichobilharzia regenti</name>
    <name type="common">Nasal bird schistosome</name>
    <dbReference type="NCBI Taxonomy" id="157069"/>
    <lineage>
        <taxon>Eukaryota</taxon>
        <taxon>Metazoa</taxon>
        <taxon>Spiralia</taxon>
        <taxon>Lophotrochozoa</taxon>
        <taxon>Platyhelminthes</taxon>
        <taxon>Trematoda</taxon>
        <taxon>Digenea</taxon>
        <taxon>Strigeidida</taxon>
        <taxon>Schistosomatoidea</taxon>
        <taxon>Schistosomatidae</taxon>
        <taxon>Trichobilharzia</taxon>
    </lineage>
</organism>
<evidence type="ECO:0000313" key="7">
    <source>
        <dbReference type="Proteomes" id="UP000050795"/>
    </source>
</evidence>
<dbReference type="Pfam" id="PF07984">
    <property type="entry name" value="NTP_transf_7"/>
    <property type="match status" value="2"/>
</dbReference>
<evidence type="ECO:0000256" key="4">
    <source>
        <dbReference type="ARBA" id="ARBA00047933"/>
    </source>
</evidence>
<proteinExistence type="inferred from homology"/>
<feature type="coiled-coil region" evidence="5">
    <location>
        <begin position="878"/>
        <end position="906"/>
    </location>
</feature>
<feature type="region of interest" description="Disordered" evidence="6">
    <location>
        <begin position="280"/>
        <end position="315"/>
    </location>
</feature>
<dbReference type="WBParaSite" id="TREG1_123750.1">
    <property type="protein sequence ID" value="TREG1_123750.1"/>
    <property type="gene ID" value="TREG1_123750"/>
</dbReference>